<sequence>MKINTKIFYCLWAGSALLLLVLAGCHSYTPPDGSYDNRADVADMEKQELTQQIQNLALPQEEQMTRSITYRMETLKSEGIVQLVRFNKGRYYSVTPMDNGGYLFLLYSDREMADPYVVDGYLVSSFPDKDDFQNISVGMNRDEIVAKDPSAYVSGNNRSFHRFSDRSILSIEYEATEDNRYVVSAYGYLQENDSVVYYLLPQDFDLITKP</sequence>
<feature type="signal peptide" evidence="1">
    <location>
        <begin position="1"/>
        <end position="27"/>
    </location>
</feature>
<evidence type="ECO:0000256" key="1">
    <source>
        <dbReference type="SAM" id="SignalP"/>
    </source>
</evidence>
<evidence type="ECO:0008006" key="4">
    <source>
        <dbReference type="Google" id="ProtNLM"/>
    </source>
</evidence>
<proteinExistence type="predicted"/>
<gene>
    <name evidence="2" type="ORF">H8730_02290</name>
</gene>
<dbReference type="EMBL" id="JACRSQ010000002">
    <property type="protein sequence ID" value="MBC8542376.1"/>
    <property type="molecule type" value="Genomic_DNA"/>
</dbReference>
<dbReference type="RefSeq" id="WP_177715050.1">
    <property type="nucleotide sequence ID" value="NZ_JACRSQ010000002.1"/>
</dbReference>
<evidence type="ECO:0000313" key="3">
    <source>
        <dbReference type="Proteomes" id="UP000657006"/>
    </source>
</evidence>
<organism evidence="2 3">
    <name type="scientific">Bianquea renquensis</name>
    <dbReference type="NCBI Taxonomy" id="2763661"/>
    <lineage>
        <taxon>Bacteria</taxon>
        <taxon>Bacillati</taxon>
        <taxon>Bacillota</taxon>
        <taxon>Clostridia</taxon>
        <taxon>Eubacteriales</taxon>
        <taxon>Bianqueaceae</taxon>
        <taxon>Bianquea</taxon>
    </lineage>
</organism>
<dbReference type="Proteomes" id="UP000657006">
    <property type="component" value="Unassembled WGS sequence"/>
</dbReference>
<dbReference type="PROSITE" id="PS51257">
    <property type="entry name" value="PROKAR_LIPOPROTEIN"/>
    <property type="match status" value="1"/>
</dbReference>
<keyword evidence="3" id="KW-1185">Reference proteome</keyword>
<name>A0A926I0X2_9FIRM</name>
<protein>
    <recommendedName>
        <fullName evidence="4">Lipoprotein</fullName>
    </recommendedName>
</protein>
<reference evidence="2" key="1">
    <citation type="submission" date="2020-08" db="EMBL/GenBank/DDBJ databases">
        <title>Genome public.</title>
        <authorList>
            <person name="Liu C."/>
            <person name="Sun Q."/>
        </authorList>
    </citation>
    <scope>NUCLEOTIDE SEQUENCE</scope>
    <source>
        <strain evidence="2">NSJ-32</strain>
    </source>
</reference>
<evidence type="ECO:0000313" key="2">
    <source>
        <dbReference type="EMBL" id="MBC8542376.1"/>
    </source>
</evidence>
<keyword evidence="1" id="KW-0732">Signal</keyword>
<feature type="chain" id="PRO_5039174942" description="Lipoprotein" evidence="1">
    <location>
        <begin position="28"/>
        <end position="210"/>
    </location>
</feature>
<accession>A0A926I0X2</accession>
<dbReference type="AlphaFoldDB" id="A0A926I0X2"/>
<comment type="caution">
    <text evidence="2">The sequence shown here is derived from an EMBL/GenBank/DDBJ whole genome shotgun (WGS) entry which is preliminary data.</text>
</comment>